<evidence type="ECO:0000313" key="2">
    <source>
        <dbReference type="EMBL" id="NMO00084.1"/>
    </source>
</evidence>
<organism evidence="2 3">
    <name type="scientific">Gordonia asplenii</name>
    <dbReference type="NCBI Taxonomy" id="2725283"/>
    <lineage>
        <taxon>Bacteria</taxon>
        <taxon>Bacillati</taxon>
        <taxon>Actinomycetota</taxon>
        <taxon>Actinomycetes</taxon>
        <taxon>Mycobacteriales</taxon>
        <taxon>Gordoniaceae</taxon>
        <taxon>Gordonia</taxon>
    </lineage>
</organism>
<sequence>MRIRRRMAAAIVFASLSVLAGQGVAAAAPLPGAHQVVYGLDSPHCFPVFAQFGPFFGVACYV</sequence>
<evidence type="ECO:0000256" key="1">
    <source>
        <dbReference type="SAM" id="SignalP"/>
    </source>
</evidence>
<reference evidence="2 3" key="1">
    <citation type="submission" date="2020-04" db="EMBL/GenBank/DDBJ databases">
        <title>Gordonia sp. nov. TBRC 11910.</title>
        <authorList>
            <person name="Suriyachadkun C."/>
        </authorList>
    </citation>
    <scope>NUCLEOTIDE SEQUENCE [LARGE SCALE GENOMIC DNA]</scope>
    <source>
        <strain evidence="2 3">TBRC 11910</strain>
    </source>
</reference>
<accession>A0A848KLW9</accession>
<keyword evidence="3" id="KW-1185">Reference proteome</keyword>
<keyword evidence="1" id="KW-0732">Signal</keyword>
<feature type="signal peptide" evidence="1">
    <location>
        <begin position="1"/>
        <end position="20"/>
    </location>
</feature>
<dbReference type="AlphaFoldDB" id="A0A848KLW9"/>
<gene>
    <name evidence="2" type="ORF">HH308_02515</name>
</gene>
<name>A0A848KLW9_9ACTN</name>
<comment type="caution">
    <text evidence="2">The sequence shown here is derived from an EMBL/GenBank/DDBJ whole genome shotgun (WGS) entry which is preliminary data.</text>
</comment>
<dbReference type="RefSeq" id="WP_170192604.1">
    <property type="nucleotide sequence ID" value="NZ_JABBNB010000002.1"/>
</dbReference>
<feature type="chain" id="PRO_5039041841" evidence="1">
    <location>
        <begin position="21"/>
        <end position="62"/>
    </location>
</feature>
<dbReference type="EMBL" id="JABBNB010000002">
    <property type="protein sequence ID" value="NMO00084.1"/>
    <property type="molecule type" value="Genomic_DNA"/>
</dbReference>
<proteinExistence type="predicted"/>
<evidence type="ECO:0000313" key="3">
    <source>
        <dbReference type="Proteomes" id="UP000550729"/>
    </source>
</evidence>
<protein>
    <submittedName>
        <fullName evidence="2">Uncharacterized protein</fullName>
    </submittedName>
</protein>
<dbReference type="Proteomes" id="UP000550729">
    <property type="component" value="Unassembled WGS sequence"/>
</dbReference>